<proteinExistence type="predicted"/>
<keyword evidence="1" id="KW-1133">Transmembrane helix</keyword>
<evidence type="ECO:0000313" key="3">
    <source>
        <dbReference type="Proteomes" id="UP000256478"/>
    </source>
</evidence>
<evidence type="ECO:0000256" key="1">
    <source>
        <dbReference type="SAM" id="Phobius"/>
    </source>
</evidence>
<dbReference type="EMBL" id="QUOU01000001">
    <property type="protein sequence ID" value="REL26005.1"/>
    <property type="molecule type" value="Genomic_DNA"/>
</dbReference>
<feature type="transmembrane region" description="Helical" evidence="1">
    <location>
        <begin position="12"/>
        <end position="33"/>
    </location>
</feature>
<protein>
    <recommendedName>
        <fullName evidence="4">Pilus assembly protein PilX</fullName>
    </recommendedName>
</protein>
<organism evidence="2 3">
    <name type="scientific">Thalassotalea euphylliae</name>
    <dbReference type="NCBI Taxonomy" id="1655234"/>
    <lineage>
        <taxon>Bacteria</taxon>
        <taxon>Pseudomonadati</taxon>
        <taxon>Pseudomonadota</taxon>
        <taxon>Gammaproteobacteria</taxon>
        <taxon>Alteromonadales</taxon>
        <taxon>Colwelliaceae</taxon>
        <taxon>Thalassotalea</taxon>
    </lineage>
</organism>
<dbReference type="Proteomes" id="UP000256478">
    <property type="component" value="Unassembled WGS sequence"/>
</dbReference>
<evidence type="ECO:0008006" key="4">
    <source>
        <dbReference type="Google" id="ProtNLM"/>
    </source>
</evidence>
<dbReference type="RefSeq" id="WP_116007126.1">
    <property type="nucleotide sequence ID" value="NZ_QUOU01000001.1"/>
</dbReference>
<keyword evidence="1" id="KW-0472">Membrane</keyword>
<keyword evidence="1" id="KW-0812">Transmembrane</keyword>
<gene>
    <name evidence="2" type="ORF">DXX93_05100</name>
</gene>
<evidence type="ECO:0000313" key="2">
    <source>
        <dbReference type="EMBL" id="REL26005.1"/>
    </source>
</evidence>
<sequence length="157" mass="16712">MGLNRLQQQAGVVLIVALVFLISLTAVASALMLNSTADIKMSGASQEKLIANQEAISATDEVIANQITSGTNLFTRQSFPIPLPVSSVKSVTVDSLQITNRNFNNSLPDCPHSKLASSTEIVKCNLLNIEVDNRFGKGNTSNVSINSGIAQQILDVK</sequence>
<accession>A0A3E0TPV6</accession>
<dbReference type="AlphaFoldDB" id="A0A3E0TPV6"/>
<comment type="caution">
    <text evidence="2">The sequence shown here is derived from an EMBL/GenBank/DDBJ whole genome shotgun (WGS) entry which is preliminary data.</text>
</comment>
<name>A0A3E0TPV6_9GAMM</name>
<reference evidence="2 3" key="1">
    <citation type="submission" date="2018-08" db="EMBL/GenBank/DDBJ databases">
        <title>Thalassotalea euphylliae genome.</title>
        <authorList>
            <person name="Summers S."/>
            <person name="Rice S.A."/>
            <person name="Freckelton M.L."/>
            <person name="Nedved B.T."/>
            <person name="Hadfield M.G."/>
        </authorList>
    </citation>
    <scope>NUCLEOTIDE SEQUENCE [LARGE SCALE GENOMIC DNA]</scope>
    <source>
        <strain evidence="2 3">H1</strain>
    </source>
</reference>
<dbReference type="OrthoDB" id="6227101at2"/>